<dbReference type="InterPro" id="IPR007359">
    <property type="entry name" value="SigmaE_reg_RseC_MucC"/>
</dbReference>
<organism evidence="2 3">
    <name type="scientific">Candidatus Desulfatibia vada</name>
    <dbReference type="NCBI Taxonomy" id="2841696"/>
    <lineage>
        <taxon>Bacteria</taxon>
        <taxon>Pseudomonadati</taxon>
        <taxon>Thermodesulfobacteriota</taxon>
        <taxon>Desulfobacteria</taxon>
        <taxon>Desulfobacterales</taxon>
        <taxon>Desulfobacterales incertae sedis</taxon>
        <taxon>Candidatus Desulfatibia</taxon>
    </lineage>
</organism>
<dbReference type="EMBL" id="JACNIG010000038">
    <property type="protein sequence ID" value="MBC8430411.1"/>
    <property type="molecule type" value="Genomic_DNA"/>
</dbReference>
<keyword evidence="1" id="KW-0812">Transmembrane</keyword>
<comment type="caution">
    <text evidence="2">The sequence shown here is derived from an EMBL/GenBank/DDBJ whole genome shotgun (WGS) entry which is preliminary data.</text>
</comment>
<feature type="transmembrane region" description="Helical" evidence="1">
    <location>
        <begin position="74"/>
        <end position="92"/>
    </location>
</feature>
<feature type="transmembrane region" description="Helical" evidence="1">
    <location>
        <begin position="104"/>
        <end position="121"/>
    </location>
</feature>
<protein>
    <submittedName>
        <fullName evidence="2">SoxR reducing system RseC family protein</fullName>
    </submittedName>
</protein>
<accession>A0A8J6NNF1</accession>
<gene>
    <name evidence="2" type="ORF">H8D96_00680</name>
</gene>
<sequence length="145" mass="15595">MATEEGVVLRIDSRTAWVKTQKTKSCEGCSSRGACSVMGGGEDMEVQAINAAGGKVGDRVVLSFDTSSLLKATFLLYVFPIICMLVGAFAGMQVAPAVNFDPSIVSAICAFSFFGLSFLFVKSKGNRMAQKDAYRPKIIRIVKQH</sequence>
<keyword evidence="1" id="KW-1133">Transmembrane helix</keyword>
<reference evidence="2 3" key="1">
    <citation type="submission" date="2020-08" db="EMBL/GenBank/DDBJ databases">
        <title>Bridging the membrane lipid divide: bacteria of the FCB group superphylum have the potential to synthesize archaeal ether lipids.</title>
        <authorList>
            <person name="Villanueva L."/>
            <person name="Von Meijenfeldt F.A.B."/>
            <person name="Westbye A.B."/>
            <person name="Yadav S."/>
            <person name="Hopmans E.C."/>
            <person name="Dutilh B.E."/>
            <person name="Sinninghe Damste J.S."/>
        </authorList>
    </citation>
    <scope>NUCLEOTIDE SEQUENCE [LARGE SCALE GENOMIC DNA]</scope>
    <source>
        <strain evidence="2">NIOZ-UU17</strain>
    </source>
</reference>
<proteinExistence type="predicted"/>
<dbReference type="AlphaFoldDB" id="A0A8J6NNF1"/>
<dbReference type="PANTHER" id="PTHR35867">
    <property type="entry name" value="PROTEIN RSEC"/>
    <property type="match status" value="1"/>
</dbReference>
<evidence type="ECO:0000313" key="2">
    <source>
        <dbReference type="EMBL" id="MBC8430411.1"/>
    </source>
</evidence>
<evidence type="ECO:0000313" key="3">
    <source>
        <dbReference type="Proteomes" id="UP000605201"/>
    </source>
</evidence>
<dbReference type="Proteomes" id="UP000605201">
    <property type="component" value="Unassembled WGS sequence"/>
</dbReference>
<name>A0A8J6NNF1_9BACT</name>
<dbReference type="Pfam" id="PF04246">
    <property type="entry name" value="RseC_MucC"/>
    <property type="match status" value="1"/>
</dbReference>
<dbReference type="InterPro" id="IPR026268">
    <property type="entry name" value="RseC"/>
</dbReference>
<dbReference type="PIRSF" id="PIRSF004923">
    <property type="entry name" value="RseC"/>
    <property type="match status" value="1"/>
</dbReference>
<evidence type="ECO:0000256" key="1">
    <source>
        <dbReference type="SAM" id="Phobius"/>
    </source>
</evidence>
<dbReference type="PANTHER" id="PTHR35867:SF1">
    <property type="entry name" value="PROTEIN RSEC"/>
    <property type="match status" value="1"/>
</dbReference>
<keyword evidence="1" id="KW-0472">Membrane</keyword>